<accession>A0A7W8Q3T7</accession>
<gene>
    <name evidence="1" type="ORF">HDG40_001323</name>
</gene>
<proteinExistence type="predicted"/>
<comment type="caution">
    <text evidence="1">The sequence shown here is derived from an EMBL/GenBank/DDBJ whole genome shotgun (WGS) entry which is preliminary data.</text>
</comment>
<evidence type="ECO:0000313" key="1">
    <source>
        <dbReference type="EMBL" id="MBB5423181.1"/>
    </source>
</evidence>
<organism evidence="1 2">
    <name type="scientific">Paraburkholderia atlantica</name>
    <dbReference type="NCBI Taxonomy" id="2654982"/>
    <lineage>
        <taxon>Bacteria</taxon>
        <taxon>Pseudomonadati</taxon>
        <taxon>Pseudomonadota</taxon>
        <taxon>Betaproteobacteria</taxon>
        <taxon>Burkholderiales</taxon>
        <taxon>Burkholderiaceae</taxon>
        <taxon>Paraburkholderia</taxon>
    </lineage>
</organism>
<name>A0A7W8Q3T7_PARAM</name>
<reference evidence="1 2" key="1">
    <citation type="submission" date="2020-08" db="EMBL/GenBank/DDBJ databases">
        <title>Genomic Encyclopedia of Type Strains, Phase IV (KMG-V): Genome sequencing to study the core and pangenomes of soil and plant-associated prokaryotes.</title>
        <authorList>
            <person name="Whitman W."/>
        </authorList>
    </citation>
    <scope>NUCLEOTIDE SEQUENCE [LARGE SCALE GENOMIC DNA]</scope>
    <source>
        <strain evidence="1 2">JPY158</strain>
    </source>
</reference>
<evidence type="ECO:0000313" key="2">
    <source>
        <dbReference type="Proteomes" id="UP000592780"/>
    </source>
</evidence>
<protein>
    <submittedName>
        <fullName evidence="1">Uncharacterized protein</fullName>
    </submittedName>
</protein>
<sequence>MPSSTAARVACSGSSTRSFFSFDFGRAAHLDDCHAASELCHAFLQLLAIVVRCCLGDLRANLLHACLDVDLLACAIDNRGGLLADLDALGLAEFRESSLFERQAGFLGDHLAARQNRDVFEQCLATVAKTRRLHGYCLQDAANIVDDQRRERFAFHVCRDDQQRAS</sequence>
<dbReference type="Proteomes" id="UP000592780">
    <property type="component" value="Unassembled WGS sequence"/>
</dbReference>
<dbReference type="AntiFam" id="ANF00222">
    <property type="entry name" value="Shadow ORF (opposite groL1)"/>
</dbReference>
<dbReference type="AlphaFoldDB" id="A0A7W8Q3T7"/>
<dbReference type="EMBL" id="JACHDD010000002">
    <property type="protein sequence ID" value="MBB5423181.1"/>
    <property type="molecule type" value="Genomic_DNA"/>
</dbReference>
<keyword evidence="2" id="KW-1185">Reference proteome</keyword>